<feature type="compositionally biased region" description="Polar residues" evidence="1">
    <location>
        <begin position="297"/>
        <end position="307"/>
    </location>
</feature>
<feature type="compositionally biased region" description="Polar residues" evidence="1">
    <location>
        <begin position="239"/>
        <end position="258"/>
    </location>
</feature>
<feature type="compositionally biased region" description="Polar residues" evidence="1">
    <location>
        <begin position="176"/>
        <end position="190"/>
    </location>
</feature>
<dbReference type="AlphaFoldDB" id="A0A7S1V6C0"/>
<organism evidence="2">
    <name type="scientific">Grammatophora oceanica</name>
    <dbReference type="NCBI Taxonomy" id="210454"/>
    <lineage>
        <taxon>Eukaryota</taxon>
        <taxon>Sar</taxon>
        <taxon>Stramenopiles</taxon>
        <taxon>Ochrophyta</taxon>
        <taxon>Bacillariophyta</taxon>
        <taxon>Fragilariophyceae</taxon>
        <taxon>Fragilariophycidae</taxon>
        <taxon>Rhabdonematales</taxon>
        <taxon>Grammatophoraceae</taxon>
        <taxon>Grammatophora</taxon>
    </lineage>
</organism>
<feature type="compositionally biased region" description="Polar residues" evidence="1">
    <location>
        <begin position="148"/>
        <end position="159"/>
    </location>
</feature>
<proteinExistence type="predicted"/>
<reference evidence="2" key="1">
    <citation type="submission" date="2021-01" db="EMBL/GenBank/DDBJ databases">
        <authorList>
            <person name="Corre E."/>
            <person name="Pelletier E."/>
            <person name="Niang G."/>
            <person name="Scheremetjew M."/>
            <person name="Finn R."/>
            <person name="Kale V."/>
            <person name="Holt S."/>
            <person name="Cochrane G."/>
            <person name="Meng A."/>
            <person name="Brown T."/>
            <person name="Cohen L."/>
        </authorList>
    </citation>
    <scope>NUCLEOTIDE SEQUENCE</scope>
    <source>
        <strain evidence="2">CCMP 410</strain>
    </source>
</reference>
<feature type="compositionally biased region" description="Low complexity" evidence="1">
    <location>
        <begin position="83"/>
        <end position="92"/>
    </location>
</feature>
<evidence type="ECO:0000256" key="1">
    <source>
        <dbReference type="SAM" id="MobiDB-lite"/>
    </source>
</evidence>
<gene>
    <name evidence="2" type="ORF">GOCE00092_LOCUS16168</name>
</gene>
<name>A0A7S1V6C0_9STRA</name>
<protein>
    <submittedName>
        <fullName evidence="2">Uncharacterized protein</fullName>
    </submittedName>
</protein>
<feature type="compositionally biased region" description="Low complexity" evidence="1">
    <location>
        <begin position="324"/>
        <end position="340"/>
    </location>
</feature>
<feature type="region of interest" description="Disordered" evidence="1">
    <location>
        <begin position="322"/>
        <end position="342"/>
    </location>
</feature>
<feature type="region of interest" description="Disordered" evidence="1">
    <location>
        <begin position="1"/>
        <end position="307"/>
    </location>
</feature>
<sequence length="469" mass="49806">MSNRNHQPPWSNNRDRTPFSSFLQGGSTSSISEDDRKLPANEGLAARASADGKMTGYRVGASNQDRDQRGGGGGFLNKFFGRQQSDSQSDASSSHHRRVDKSIPDDGTLPTEATTHSGNRGIPPHLLSCNPTRQGSAGSSGKSGISDLYSSSASATVDTSNDKFAQEQEDLLAKIMTQQREAQSVRSAPTNPRLHQKLPSRTYSGGGGAKSVRTAPSALIRSAASKKGGGGARSLYGPRSSSAGEKSTGLHSGSTGSDMNAHDPFRSVVGRRQLPAKKPPSSNRPKGESPFAARHTIPNTDNMSVDSRSLDIPKNVVVDPSNPTPAQAVSSAAAAPAGTPRINPQTGLVEMYPGTYVHIHSTRKALDAIALGTATIVRCSVCNKRFQIAQTAKVLYCTSCKSLTPVDPSKRAAAAATAPSPIDKAMQEDQEQIDQDRKLAKRLQDGETNAMDFEYFTAEKKQRKDAMDG</sequence>
<feature type="compositionally biased region" description="Low complexity" evidence="1">
    <location>
        <begin position="135"/>
        <end position="146"/>
    </location>
</feature>
<evidence type="ECO:0000313" key="2">
    <source>
        <dbReference type="EMBL" id="CAD9289447.1"/>
    </source>
</evidence>
<accession>A0A7S1V6C0</accession>
<feature type="region of interest" description="Disordered" evidence="1">
    <location>
        <begin position="408"/>
        <end position="439"/>
    </location>
</feature>
<dbReference type="EMBL" id="HBGK01031032">
    <property type="protein sequence ID" value="CAD9289447.1"/>
    <property type="molecule type" value="Transcribed_RNA"/>
</dbReference>
<feature type="compositionally biased region" description="Polar residues" evidence="1">
    <location>
        <begin position="1"/>
        <end position="31"/>
    </location>
</feature>